<dbReference type="OrthoDB" id="8716700at2"/>
<dbReference type="KEGG" id="tmc:LMI_0466"/>
<dbReference type="EMBL" id="LN614830">
    <property type="protein sequence ID" value="CEG59814.1"/>
    <property type="molecule type" value="Genomic_DNA"/>
</dbReference>
<sequence length="261" mass="29540">MELYKYIPGTVPVILSIPHTGTYVPNDLLQRFRAPAKQLPDTDWHLEALYSFAKEMGIHVLVATHSRYVIDLNRPPTGQSLYPGKFTTALCPTTLFDGNPIYQKGMEPTEEEIQNRITRYWLPYHNKLRSLIHELKTKGRVILFDAHSIRSQVPTLFEGILPSINLGTADGQSANKALVDKVAAYCQNTAYSTALNGRFKGGYITRHYGNPVENIEAIQLEFTQLNYMAESFPFTYDIEKAKACQIMLSELLSLLIAEIQK</sequence>
<accession>A0A098GBF5</accession>
<dbReference type="RefSeq" id="WP_045098338.1">
    <property type="nucleotide sequence ID" value="NZ_CP020614.1"/>
</dbReference>
<dbReference type="Proteomes" id="UP000032414">
    <property type="component" value="Chromosome I"/>
</dbReference>
<organism evidence="1 3">
    <name type="scientific">Legionella micdadei</name>
    <name type="common">Tatlockia micdadei</name>
    <dbReference type="NCBI Taxonomy" id="451"/>
    <lineage>
        <taxon>Bacteria</taxon>
        <taxon>Pseudomonadati</taxon>
        <taxon>Pseudomonadota</taxon>
        <taxon>Gammaproteobacteria</taxon>
        <taxon>Legionellales</taxon>
        <taxon>Legionellaceae</taxon>
        <taxon>Legionella</taxon>
    </lineage>
</organism>
<dbReference type="SUPFAM" id="SSF53187">
    <property type="entry name" value="Zn-dependent exopeptidases"/>
    <property type="match status" value="1"/>
</dbReference>
<keyword evidence="4" id="KW-1185">Reference proteome</keyword>
<name>A0A098GBF5_LEGMI</name>
<dbReference type="Proteomes" id="UP000182998">
    <property type="component" value="Unassembled WGS sequence"/>
</dbReference>
<reference evidence="2 4" key="3">
    <citation type="submission" date="2016-10" db="EMBL/GenBank/DDBJ databases">
        <authorList>
            <person name="Varghese N."/>
            <person name="Submissions S."/>
        </authorList>
    </citation>
    <scope>NUCLEOTIDE SEQUENCE [LARGE SCALE GENOMIC DNA]</scope>
    <source>
        <strain evidence="2 4">ATCC 33218</strain>
    </source>
</reference>
<dbReference type="EMBL" id="FMVN01000009">
    <property type="protein sequence ID" value="SCY51158.1"/>
    <property type="molecule type" value="Genomic_DNA"/>
</dbReference>
<dbReference type="Pfam" id="PF05013">
    <property type="entry name" value="FGase"/>
    <property type="match status" value="1"/>
</dbReference>
<gene>
    <name evidence="1" type="ORF">LMI_0466</name>
    <name evidence="2" type="ORF">SAMN02982997_01906</name>
</gene>
<protein>
    <submittedName>
        <fullName evidence="1">N-formylglutamate deformylase</fullName>
    </submittedName>
</protein>
<reference evidence="1" key="2">
    <citation type="submission" date="2014-09" db="EMBL/GenBank/DDBJ databases">
        <authorList>
            <person name="GOMEZ-VALERO Laura"/>
        </authorList>
    </citation>
    <scope>NUCLEOTIDE SEQUENCE</scope>
    <source>
        <strain evidence="1">ATCC33218</strain>
    </source>
</reference>
<dbReference type="InterPro" id="IPR007709">
    <property type="entry name" value="N-FG_amidohydro"/>
</dbReference>
<dbReference type="STRING" id="451.B6N58_12960"/>
<dbReference type="NCBIfam" id="TIGR02017">
    <property type="entry name" value="hutG_amidohyd"/>
    <property type="match status" value="1"/>
</dbReference>
<dbReference type="AlphaFoldDB" id="A0A098GBF5"/>
<evidence type="ECO:0000313" key="1">
    <source>
        <dbReference type="EMBL" id="CEG59814.1"/>
    </source>
</evidence>
<proteinExistence type="predicted"/>
<dbReference type="PATRIC" id="fig|451.8.peg.45"/>
<evidence type="ECO:0000313" key="4">
    <source>
        <dbReference type="Proteomes" id="UP000182998"/>
    </source>
</evidence>
<evidence type="ECO:0000313" key="2">
    <source>
        <dbReference type="EMBL" id="SCY51158.1"/>
    </source>
</evidence>
<dbReference type="HOGENOM" id="CLU_069318_0_0_6"/>
<dbReference type="Gene3D" id="3.40.630.40">
    <property type="entry name" value="Zn-dependent exopeptidases"/>
    <property type="match status" value="1"/>
</dbReference>
<dbReference type="InterPro" id="IPR010247">
    <property type="entry name" value="HutG_amidohyd"/>
</dbReference>
<evidence type="ECO:0000313" key="3">
    <source>
        <dbReference type="Proteomes" id="UP000032414"/>
    </source>
</evidence>
<reference evidence="3" key="1">
    <citation type="submission" date="2014-09" db="EMBL/GenBank/DDBJ databases">
        <authorList>
            <person name="Gomez-Valero L."/>
        </authorList>
    </citation>
    <scope>NUCLEOTIDE SEQUENCE [LARGE SCALE GENOMIC DNA]</scope>
    <source>
        <strain evidence="3">ATCC33218</strain>
    </source>
</reference>